<comment type="similarity">
    <text evidence="1">Belongs to the peptidase S10 family.</text>
</comment>
<protein>
    <submittedName>
        <fullName evidence="2">Serine carboxypeptidase II-2</fullName>
    </submittedName>
</protein>
<keyword evidence="3" id="KW-1185">Reference proteome</keyword>
<keyword evidence="2" id="KW-0378">Hydrolase</keyword>
<evidence type="ECO:0000256" key="1">
    <source>
        <dbReference type="ARBA" id="ARBA00009431"/>
    </source>
</evidence>
<keyword evidence="2" id="KW-0121">Carboxypeptidase</keyword>
<gene>
    <name evidence="2" type="ORF">A2U01_0015879</name>
</gene>
<evidence type="ECO:0000313" key="3">
    <source>
        <dbReference type="Proteomes" id="UP000265520"/>
    </source>
</evidence>
<dbReference type="Gene3D" id="6.10.250.940">
    <property type="match status" value="1"/>
</dbReference>
<sequence>MSLGRLRTAYDPCTEKHSIIYFNQPEVQRILHVDPDHKPDKWQTCSDVVGINWKDSPRTVLDIYRDLIPTGLRIWIFRLLVHPLFGNTDGVLPVTSTRYSIDALKLPTVSPWRAWYDDGEVGGWTQEYAGLTFVN</sequence>
<feature type="non-terminal residue" evidence="2">
    <location>
        <position position="135"/>
    </location>
</feature>
<organism evidence="2 3">
    <name type="scientific">Trifolium medium</name>
    <dbReference type="NCBI Taxonomy" id="97028"/>
    <lineage>
        <taxon>Eukaryota</taxon>
        <taxon>Viridiplantae</taxon>
        <taxon>Streptophyta</taxon>
        <taxon>Embryophyta</taxon>
        <taxon>Tracheophyta</taxon>
        <taxon>Spermatophyta</taxon>
        <taxon>Magnoliopsida</taxon>
        <taxon>eudicotyledons</taxon>
        <taxon>Gunneridae</taxon>
        <taxon>Pentapetalae</taxon>
        <taxon>rosids</taxon>
        <taxon>fabids</taxon>
        <taxon>Fabales</taxon>
        <taxon>Fabaceae</taxon>
        <taxon>Papilionoideae</taxon>
        <taxon>50 kb inversion clade</taxon>
        <taxon>NPAAA clade</taxon>
        <taxon>Hologalegina</taxon>
        <taxon>IRL clade</taxon>
        <taxon>Trifolieae</taxon>
        <taxon>Trifolium</taxon>
    </lineage>
</organism>
<dbReference type="Gene3D" id="3.40.50.11320">
    <property type="match status" value="1"/>
</dbReference>
<dbReference type="AlphaFoldDB" id="A0A392N6V7"/>
<proteinExistence type="inferred from homology"/>
<keyword evidence="2" id="KW-0645">Protease</keyword>
<name>A0A392N6V7_9FABA</name>
<dbReference type="Pfam" id="PF00450">
    <property type="entry name" value="Peptidase_S10"/>
    <property type="match status" value="1"/>
</dbReference>
<dbReference type="SUPFAM" id="SSF53474">
    <property type="entry name" value="alpha/beta-Hydrolases"/>
    <property type="match status" value="1"/>
</dbReference>
<accession>A0A392N6V7</accession>
<dbReference type="Proteomes" id="UP000265520">
    <property type="component" value="Unassembled WGS sequence"/>
</dbReference>
<dbReference type="EMBL" id="LXQA010028454">
    <property type="protein sequence ID" value="MCH94909.1"/>
    <property type="molecule type" value="Genomic_DNA"/>
</dbReference>
<comment type="caution">
    <text evidence="2">The sequence shown here is derived from an EMBL/GenBank/DDBJ whole genome shotgun (WGS) entry which is preliminary data.</text>
</comment>
<dbReference type="GO" id="GO:0004185">
    <property type="term" value="F:serine-type carboxypeptidase activity"/>
    <property type="evidence" value="ECO:0007669"/>
    <property type="project" value="InterPro"/>
</dbReference>
<evidence type="ECO:0000313" key="2">
    <source>
        <dbReference type="EMBL" id="MCH94909.1"/>
    </source>
</evidence>
<dbReference type="InterPro" id="IPR001563">
    <property type="entry name" value="Peptidase_S10"/>
</dbReference>
<reference evidence="2 3" key="1">
    <citation type="journal article" date="2018" name="Front. Plant Sci.">
        <title>Red Clover (Trifolium pratense) and Zigzag Clover (T. medium) - A Picture of Genomic Similarities and Differences.</title>
        <authorList>
            <person name="Dluhosova J."/>
            <person name="Istvanek J."/>
            <person name="Nedelnik J."/>
            <person name="Repkova J."/>
        </authorList>
    </citation>
    <scope>NUCLEOTIDE SEQUENCE [LARGE SCALE GENOMIC DNA]</scope>
    <source>
        <strain evidence="3">cv. 10/8</strain>
        <tissue evidence="2">Leaf</tissue>
    </source>
</reference>
<dbReference type="InterPro" id="IPR029058">
    <property type="entry name" value="AB_hydrolase_fold"/>
</dbReference>
<dbReference type="GO" id="GO:0006508">
    <property type="term" value="P:proteolysis"/>
    <property type="evidence" value="ECO:0007669"/>
    <property type="project" value="InterPro"/>
</dbReference>